<organism evidence="1">
    <name type="scientific">Solanum chacoense</name>
    <name type="common">Chaco potato</name>
    <dbReference type="NCBI Taxonomy" id="4108"/>
    <lineage>
        <taxon>Eukaryota</taxon>
        <taxon>Viridiplantae</taxon>
        <taxon>Streptophyta</taxon>
        <taxon>Embryophyta</taxon>
        <taxon>Tracheophyta</taxon>
        <taxon>Spermatophyta</taxon>
        <taxon>Magnoliopsida</taxon>
        <taxon>eudicotyledons</taxon>
        <taxon>Gunneridae</taxon>
        <taxon>Pentapetalae</taxon>
        <taxon>asterids</taxon>
        <taxon>lamiids</taxon>
        <taxon>Solanales</taxon>
        <taxon>Solanaceae</taxon>
        <taxon>Solanoideae</taxon>
        <taxon>Solaneae</taxon>
        <taxon>Solanum</taxon>
    </lineage>
</organism>
<dbReference type="AlphaFoldDB" id="A0A0V0HNF4"/>
<dbReference type="EMBL" id="GEDG01006160">
    <property type="protein sequence ID" value="JAP32309.1"/>
    <property type="molecule type" value="Transcribed_RNA"/>
</dbReference>
<proteinExistence type="predicted"/>
<evidence type="ECO:0000313" key="1">
    <source>
        <dbReference type="EMBL" id="JAP21655.1"/>
    </source>
</evidence>
<accession>A0A0V0HNF4</accession>
<feature type="non-terminal residue" evidence="1">
    <location>
        <position position="1"/>
    </location>
</feature>
<reference evidence="1" key="1">
    <citation type="submission" date="2015-12" db="EMBL/GenBank/DDBJ databases">
        <title>Gene expression during late stages of embryo sac development: a critical building block for successful pollen-pistil interactions.</title>
        <authorList>
            <person name="Liu Y."/>
            <person name="Joly V."/>
            <person name="Sabar M."/>
            <person name="Matton D.P."/>
        </authorList>
    </citation>
    <scope>NUCLEOTIDE SEQUENCE</scope>
</reference>
<dbReference type="EMBL" id="GEDG01017452">
    <property type="protein sequence ID" value="JAP21655.1"/>
    <property type="molecule type" value="Transcribed_RNA"/>
</dbReference>
<protein>
    <submittedName>
        <fullName evidence="1">Putative ovule protein</fullName>
    </submittedName>
</protein>
<name>A0A0V0HNF4_SOLCH</name>
<sequence length="67" mass="7597">NSLSPLRGNGGFLHIRVSRKRENVLSSIYLHIAFTLKSLSLLLSHYCNCHEDFKKFLKFNEGKGSSS</sequence>